<proteinExistence type="predicted"/>
<gene>
    <name evidence="1" type="ORF">JG30_12040</name>
</gene>
<protein>
    <recommendedName>
        <fullName evidence="3">Chemotaxis protein</fullName>
    </recommendedName>
</protein>
<dbReference type="PATRIC" id="fig|1218492.5.peg.1348"/>
<evidence type="ECO:0000313" key="1">
    <source>
        <dbReference type="EMBL" id="KJY61012.1"/>
    </source>
</evidence>
<sequence length="144" mass="16251">MNKTQQKARHYSQVLNQVIERTQAIQEELNPQFEEIKTALANDQLTAMKSSHYLEIEGQFQHGTDEYQQLAAQLQQATPPAKLMGLNFSLVKVYREYVAACQAMIDSMKDDRTVDIPAFKAAEAAQDQTTTAMGKILVKMNQIS</sequence>
<dbReference type="HOGENOM" id="CLU_147330_1_0_9"/>
<dbReference type="RefSeq" id="WP_046317051.1">
    <property type="nucleotide sequence ID" value="NZ_JBHSZT010000010.1"/>
</dbReference>
<dbReference type="OrthoDB" id="2146076at2"/>
<reference evidence="1 2" key="1">
    <citation type="submission" date="2015-01" db="EMBL/GenBank/DDBJ databases">
        <title>Comparative genomics of the lactic acid bacteria isolated from the honey bee gut.</title>
        <authorList>
            <person name="Ellegaard K.M."/>
            <person name="Tamarit D."/>
            <person name="Javelind E."/>
            <person name="Olofsson T."/>
            <person name="Andersson S.G."/>
            <person name="Vasquez A."/>
        </authorList>
    </citation>
    <scope>NUCLEOTIDE SEQUENCE [LARGE SCALE GENOMIC DNA]</scope>
    <source>
        <strain evidence="1 2">Bin4</strain>
    </source>
</reference>
<comment type="caution">
    <text evidence="1">The sequence shown here is derived from an EMBL/GenBank/DDBJ whole genome shotgun (WGS) entry which is preliminary data.</text>
</comment>
<organism evidence="1 2">
    <name type="scientific">Bombilactobacillus mellifer</name>
    <dbReference type="NCBI Taxonomy" id="1218492"/>
    <lineage>
        <taxon>Bacteria</taxon>
        <taxon>Bacillati</taxon>
        <taxon>Bacillota</taxon>
        <taxon>Bacilli</taxon>
        <taxon>Lactobacillales</taxon>
        <taxon>Lactobacillaceae</taxon>
        <taxon>Bombilactobacillus</taxon>
    </lineage>
</organism>
<accession>A0A0F4LQE8</accession>
<dbReference type="EMBL" id="JXJQ01000009">
    <property type="protein sequence ID" value="KJY61012.1"/>
    <property type="molecule type" value="Genomic_DNA"/>
</dbReference>
<keyword evidence="2" id="KW-1185">Reference proteome</keyword>
<dbReference type="Proteomes" id="UP000033558">
    <property type="component" value="Unassembled WGS sequence"/>
</dbReference>
<evidence type="ECO:0008006" key="3">
    <source>
        <dbReference type="Google" id="ProtNLM"/>
    </source>
</evidence>
<dbReference type="AlphaFoldDB" id="A0A0F4LQE8"/>
<dbReference type="STRING" id="1218492.JG30_12040"/>
<evidence type="ECO:0000313" key="2">
    <source>
        <dbReference type="Proteomes" id="UP000033558"/>
    </source>
</evidence>
<name>A0A0F4LQE8_9LACO</name>